<proteinExistence type="predicted"/>
<dbReference type="InterPro" id="IPR034988">
    <property type="entry name" value="DAZ_BOULE_RRM"/>
</dbReference>
<evidence type="ECO:0000256" key="8">
    <source>
        <dbReference type="PROSITE-ProRule" id="PRU00176"/>
    </source>
</evidence>
<keyword evidence="2" id="KW-0217">Developmental protein</keyword>
<keyword evidence="5" id="KW-0810">Translation regulation</keyword>
<feature type="compositionally biased region" description="Polar residues" evidence="9">
    <location>
        <begin position="405"/>
        <end position="417"/>
    </location>
</feature>
<feature type="region of interest" description="Disordered" evidence="9">
    <location>
        <begin position="19"/>
        <end position="45"/>
    </location>
</feature>
<evidence type="ECO:0000256" key="2">
    <source>
        <dbReference type="ARBA" id="ARBA00022473"/>
    </source>
</evidence>
<evidence type="ECO:0000256" key="6">
    <source>
        <dbReference type="ARBA" id="ARBA00022871"/>
    </source>
</evidence>
<keyword evidence="6" id="KW-0744">Spermatogenesis</keyword>
<evidence type="ECO:0000256" key="9">
    <source>
        <dbReference type="SAM" id="MobiDB-lite"/>
    </source>
</evidence>
<keyword evidence="3" id="KW-0963">Cytoplasm</keyword>
<evidence type="ECO:0000256" key="5">
    <source>
        <dbReference type="ARBA" id="ARBA00022845"/>
    </source>
</evidence>
<protein>
    <recommendedName>
        <fullName evidence="10">RRM domain-containing protein</fullName>
    </recommendedName>
</protein>
<dbReference type="PANTHER" id="PTHR11176:SF57">
    <property type="entry name" value="PROTEIN BOULE"/>
    <property type="match status" value="1"/>
</dbReference>
<feature type="region of interest" description="Disordered" evidence="9">
    <location>
        <begin position="351"/>
        <end position="417"/>
    </location>
</feature>
<feature type="compositionally biased region" description="Low complexity" evidence="9">
    <location>
        <begin position="31"/>
        <end position="45"/>
    </location>
</feature>
<dbReference type="PANTHER" id="PTHR11176">
    <property type="entry name" value="BOULE-RELATED"/>
    <property type="match status" value="1"/>
</dbReference>
<evidence type="ECO:0000313" key="12">
    <source>
        <dbReference type="Proteomes" id="UP001461498"/>
    </source>
</evidence>
<dbReference type="GO" id="GO:0003730">
    <property type="term" value="F:mRNA 3'-UTR binding"/>
    <property type="evidence" value="ECO:0007669"/>
    <property type="project" value="TreeGrafter"/>
</dbReference>
<dbReference type="GO" id="GO:0008494">
    <property type="term" value="F:translation activator activity"/>
    <property type="evidence" value="ECO:0007669"/>
    <property type="project" value="TreeGrafter"/>
</dbReference>
<dbReference type="InterPro" id="IPR000504">
    <property type="entry name" value="RRM_dom"/>
</dbReference>
<dbReference type="FunFam" id="3.30.70.330:FF:000167">
    <property type="entry name" value="protein boule-like isoform X1"/>
    <property type="match status" value="1"/>
</dbReference>
<dbReference type="GO" id="GO:0045948">
    <property type="term" value="P:positive regulation of translational initiation"/>
    <property type="evidence" value="ECO:0007669"/>
    <property type="project" value="TreeGrafter"/>
</dbReference>
<comment type="subcellular location">
    <subcellularLocation>
        <location evidence="1">Cytoplasm</location>
    </subcellularLocation>
</comment>
<feature type="domain" description="RRM" evidence="10">
    <location>
        <begin position="58"/>
        <end position="135"/>
    </location>
</feature>
<accession>A0AAW1CEV2</accession>
<evidence type="ECO:0000259" key="10">
    <source>
        <dbReference type="PROSITE" id="PS50102"/>
    </source>
</evidence>
<evidence type="ECO:0000256" key="4">
    <source>
        <dbReference type="ARBA" id="ARBA00022782"/>
    </source>
</evidence>
<evidence type="ECO:0000313" key="11">
    <source>
        <dbReference type="EMBL" id="KAK9496669.1"/>
    </source>
</evidence>
<dbReference type="Gene3D" id="3.30.70.330">
    <property type="match status" value="1"/>
</dbReference>
<feature type="compositionally biased region" description="Basic and acidic residues" evidence="9">
    <location>
        <begin position="19"/>
        <end position="30"/>
    </location>
</feature>
<sequence length="563" mass="62294">MLIHYSSLLSSFADKKGMANETTEMNRESVESSVNSTSNNNNNINNINAPKYGTVVPNRIFVGGISSSTTEADLAQLFSNYGHVVETKVIADRAGVSKGYGFVTFETEDEAKRLQKDSDNIVLRERRLNIAPAIKKQGFTRNTYEAVHTGTSSPVPMPTNQIVRQNGVTFTFHNGMAFFPQQAIHSQATSPVTHIQNHVESTPVYATGSPYSGVTQASTPPTFPFSYLPQGQIFYHPAHYPYHVPIESCYSIGENHNGVMIPAQASGESGGVILPGQYYITHAPPQTEMAYYNPQSPITQISIPPQETPMPPIIYATPRNFEQNSSALVYSEQNGVEKSTPVTTLTTQVEEVESSRRIPGDATPVGSVLKTSNQHRDRDNNASPRGRMRGTGHFKGRKSLPPPNDNNNNAEVHNKNSCPVTTTTTVIRGRRSPLVQSYKLSYNNNLPNSHPFRTSHFHEHTRNPPPCPVQVPQFPYYPSVPRQFFTPAYSGPPSRRPYCPRNRYGGRGRNKWYNRESIIESGIEDGNCVMPNTLTPPITPRSPQGNEATQTEDVLNSMQTLAI</sequence>
<dbReference type="Proteomes" id="UP001461498">
    <property type="component" value="Unassembled WGS sequence"/>
</dbReference>
<dbReference type="PROSITE" id="PS50102">
    <property type="entry name" value="RRM"/>
    <property type="match status" value="1"/>
</dbReference>
<dbReference type="GO" id="GO:0007283">
    <property type="term" value="P:spermatogenesis"/>
    <property type="evidence" value="ECO:0007669"/>
    <property type="project" value="UniProtKB-KW"/>
</dbReference>
<name>A0AAW1CEV2_9HEMI</name>
<feature type="compositionally biased region" description="Basic residues" evidence="9">
    <location>
        <begin position="386"/>
        <end position="398"/>
    </location>
</feature>
<dbReference type="Pfam" id="PF00076">
    <property type="entry name" value="RRM_1"/>
    <property type="match status" value="1"/>
</dbReference>
<dbReference type="InterPro" id="IPR012677">
    <property type="entry name" value="Nucleotide-bd_a/b_plait_sf"/>
</dbReference>
<dbReference type="EMBL" id="JAPXFL010000062">
    <property type="protein sequence ID" value="KAK9496669.1"/>
    <property type="molecule type" value="Genomic_DNA"/>
</dbReference>
<dbReference type="SMART" id="SM00360">
    <property type="entry name" value="RRM"/>
    <property type="match status" value="1"/>
</dbReference>
<keyword evidence="4" id="KW-0221">Differentiation</keyword>
<dbReference type="AlphaFoldDB" id="A0AAW1CEV2"/>
<gene>
    <name evidence="11" type="ORF">O3M35_013070</name>
</gene>
<comment type="caution">
    <text evidence="11">The sequence shown here is derived from an EMBL/GenBank/DDBJ whole genome shotgun (WGS) entry which is preliminary data.</text>
</comment>
<reference evidence="11 12" key="1">
    <citation type="submission" date="2022-12" db="EMBL/GenBank/DDBJ databases">
        <title>Chromosome-level genome assembly of true bugs.</title>
        <authorList>
            <person name="Ma L."/>
            <person name="Li H."/>
        </authorList>
    </citation>
    <scope>NUCLEOTIDE SEQUENCE [LARGE SCALE GENOMIC DNA]</scope>
    <source>
        <strain evidence="11">Lab_2022b</strain>
    </source>
</reference>
<dbReference type="GO" id="GO:0005737">
    <property type="term" value="C:cytoplasm"/>
    <property type="evidence" value="ECO:0007669"/>
    <property type="project" value="UniProtKB-SubCell"/>
</dbReference>
<keyword evidence="12" id="KW-1185">Reference proteome</keyword>
<dbReference type="GO" id="GO:0051321">
    <property type="term" value="P:meiotic cell cycle"/>
    <property type="evidence" value="ECO:0007669"/>
    <property type="project" value="UniProtKB-ARBA"/>
</dbReference>
<keyword evidence="7 8" id="KW-0694">RNA-binding</keyword>
<evidence type="ECO:0000256" key="3">
    <source>
        <dbReference type="ARBA" id="ARBA00022490"/>
    </source>
</evidence>
<dbReference type="InterPro" id="IPR035979">
    <property type="entry name" value="RBD_domain_sf"/>
</dbReference>
<organism evidence="11 12">
    <name type="scientific">Rhynocoris fuscipes</name>
    <dbReference type="NCBI Taxonomy" id="488301"/>
    <lineage>
        <taxon>Eukaryota</taxon>
        <taxon>Metazoa</taxon>
        <taxon>Ecdysozoa</taxon>
        <taxon>Arthropoda</taxon>
        <taxon>Hexapoda</taxon>
        <taxon>Insecta</taxon>
        <taxon>Pterygota</taxon>
        <taxon>Neoptera</taxon>
        <taxon>Paraneoptera</taxon>
        <taxon>Hemiptera</taxon>
        <taxon>Heteroptera</taxon>
        <taxon>Panheteroptera</taxon>
        <taxon>Cimicomorpha</taxon>
        <taxon>Reduviidae</taxon>
        <taxon>Harpactorinae</taxon>
        <taxon>Harpactorini</taxon>
        <taxon>Rhynocoris</taxon>
    </lineage>
</organism>
<dbReference type="SUPFAM" id="SSF54928">
    <property type="entry name" value="RNA-binding domain, RBD"/>
    <property type="match status" value="1"/>
</dbReference>
<dbReference type="GO" id="GO:0070935">
    <property type="term" value="P:3'-UTR-mediated mRNA stabilization"/>
    <property type="evidence" value="ECO:0007669"/>
    <property type="project" value="TreeGrafter"/>
</dbReference>
<dbReference type="GO" id="GO:0030154">
    <property type="term" value="P:cell differentiation"/>
    <property type="evidence" value="ECO:0007669"/>
    <property type="project" value="UniProtKB-KW"/>
</dbReference>
<evidence type="ECO:0000256" key="7">
    <source>
        <dbReference type="ARBA" id="ARBA00022884"/>
    </source>
</evidence>
<evidence type="ECO:0000256" key="1">
    <source>
        <dbReference type="ARBA" id="ARBA00004496"/>
    </source>
</evidence>
<dbReference type="CDD" id="cd12412">
    <property type="entry name" value="RRM_DAZL_BOULE"/>
    <property type="match status" value="1"/>
</dbReference>